<evidence type="ECO:0008006" key="3">
    <source>
        <dbReference type="Google" id="ProtNLM"/>
    </source>
</evidence>
<proteinExistence type="predicted"/>
<accession>A0A6G0WYW6</accession>
<protein>
    <recommendedName>
        <fullName evidence="3">Tc1-like transposase DDE domain-containing protein</fullName>
    </recommendedName>
</protein>
<keyword evidence="2" id="KW-1185">Reference proteome</keyword>
<dbReference type="EMBL" id="VJMJ01000128">
    <property type="protein sequence ID" value="KAF0732805.1"/>
    <property type="molecule type" value="Genomic_DNA"/>
</dbReference>
<dbReference type="SUPFAM" id="SSF46689">
    <property type="entry name" value="Homeodomain-like"/>
    <property type="match status" value="1"/>
</dbReference>
<dbReference type="AlphaFoldDB" id="A0A6G0WYW6"/>
<dbReference type="Proteomes" id="UP000481153">
    <property type="component" value="Unassembled WGS sequence"/>
</dbReference>
<sequence length="242" mass="27990">MSVIEVAVSHHAISNTVLHCLYGRYFLGMSKYQLSIVYGKCERTIANWIRPYEQTGDFHRKKTTVEGKFADVEKAWLVQFFNRCPLSFLDEAQSAFRKKFKKSISLSTIWRIVHDHGFTWKVDSICWSQRNMVFLDEVSFDNRGMLRKRGYALKGQKVVIRGEFTRKARLSLLCFAGADGLIDYYDTEGTFDADTFLRCCTSFARCGQVQMYLGSNSVRRKLSISWLTNFVRQWCCSPTVPG</sequence>
<evidence type="ECO:0000313" key="1">
    <source>
        <dbReference type="EMBL" id="KAF0732805.1"/>
    </source>
</evidence>
<dbReference type="VEuPathDB" id="FungiDB:AeMF1_019269"/>
<reference evidence="1 2" key="1">
    <citation type="submission" date="2019-07" db="EMBL/GenBank/DDBJ databases">
        <title>Genomics analysis of Aphanomyces spp. identifies a new class of oomycete effector associated with host adaptation.</title>
        <authorList>
            <person name="Gaulin E."/>
        </authorList>
    </citation>
    <scope>NUCLEOTIDE SEQUENCE [LARGE SCALE GENOMIC DNA]</scope>
    <source>
        <strain evidence="1 2">ATCC 201684</strain>
    </source>
</reference>
<dbReference type="InterPro" id="IPR009057">
    <property type="entry name" value="Homeodomain-like_sf"/>
</dbReference>
<comment type="caution">
    <text evidence="1">The sequence shown here is derived from an EMBL/GenBank/DDBJ whole genome shotgun (WGS) entry which is preliminary data.</text>
</comment>
<evidence type="ECO:0000313" key="2">
    <source>
        <dbReference type="Proteomes" id="UP000481153"/>
    </source>
</evidence>
<organism evidence="1 2">
    <name type="scientific">Aphanomyces euteiches</name>
    <dbReference type="NCBI Taxonomy" id="100861"/>
    <lineage>
        <taxon>Eukaryota</taxon>
        <taxon>Sar</taxon>
        <taxon>Stramenopiles</taxon>
        <taxon>Oomycota</taxon>
        <taxon>Saprolegniomycetes</taxon>
        <taxon>Saprolegniales</taxon>
        <taxon>Verrucalvaceae</taxon>
        <taxon>Aphanomyces</taxon>
    </lineage>
</organism>
<name>A0A6G0WYW6_9STRA</name>
<gene>
    <name evidence="1" type="ORF">Ae201684_010135</name>
</gene>